<protein>
    <submittedName>
        <fullName evidence="1">Uncharacterized protein</fullName>
    </submittedName>
</protein>
<keyword evidence="2" id="KW-1185">Reference proteome</keyword>
<proteinExistence type="predicted"/>
<dbReference type="EMBL" id="QKTX01000004">
    <property type="protein sequence ID" value="PZV84473.1"/>
    <property type="molecule type" value="Genomic_DNA"/>
</dbReference>
<dbReference type="OrthoDB" id="823383at2"/>
<comment type="caution">
    <text evidence="1">The sequence shown here is derived from an EMBL/GenBank/DDBJ whole genome shotgun (WGS) entry which is preliminary data.</text>
</comment>
<dbReference type="Proteomes" id="UP000248917">
    <property type="component" value="Unassembled WGS sequence"/>
</dbReference>
<reference evidence="1 2" key="1">
    <citation type="submission" date="2018-06" db="EMBL/GenBank/DDBJ databases">
        <title>Genomic Encyclopedia of Archaeal and Bacterial Type Strains, Phase II (KMG-II): from individual species to whole genera.</title>
        <authorList>
            <person name="Goeker M."/>
        </authorList>
    </citation>
    <scope>NUCLEOTIDE SEQUENCE [LARGE SCALE GENOMIC DNA]</scope>
    <source>
        <strain evidence="1 2">T4</strain>
    </source>
</reference>
<gene>
    <name evidence="1" type="ORF">CLV31_104122</name>
</gene>
<dbReference type="AlphaFoldDB" id="A0A326S3M9"/>
<sequence>MNLRKKKIILVDKVSKDRPVWVDDFPNDGEEFCLMDPLELFTQLDWTQFEDDAQTINQIYSHVFEEVVIHRKTVICFWPLSEQMGNEWFELKTLLSKNNFDLEVYKQPLFESSGYELDYEILRSWKRLVYFLIDSLLEDIQLNDQFEELATLTNGNESIFLFRMENNGVIQYSFASNLEYFDLIPHPDLKPSATEDKLSFFDSFDEMLASLFHRIDASGYRITFNDRNLEKSFYHVFANELKTENIIQHWLTTYSLN</sequence>
<evidence type="ECO:0000313" key="1">
    <source>
        <dbReference type="EMBL" id="PZV84473.1"/>
    </source>
</evidence>
<evidence type="ECO:0000313" key="2">
    <source>
        <dbReference type="Proteomes" id="UP000248917"/>
    </source>
</evidence>
<dbReference type="RefSeq" id="WP_111392149.1">
    <property type="nucleotide sequence ID" value="NZ_QKTX01000004.1"/>
</dbReference>
<accession>A0A326S3M9</accession>
<organism evidence="1 2">
    <name type="scientific">Algoriphagus aquaeductus</name>
    <dbReference type="NCBI Taxonomy" id="475299"/>
    <lineage>
        <taxon>Bacteria</taxon>
        <taxon>Pseudomonadati</taxon>
        <taxon>Bacteroidota</taxon>
        <taxon>Cytophagia</taxon>
        <taxon>Cytophagales</taxon>
        <taxon>Cyclobacteriaceae</taxon>
        <taxon>Algoriphagus</taxon>
    </lineage>
</organism>
<name>A0A326S3M9_9BACT</name>